<feature type="domain" description="Glycosyltransferase 2-like" evidence="1">
    <location>
        <begin position="5"/>
        <end position="139"/>
    </location>
</feature>
<evidence type="ECO:0000259" key="1">
    <source>
        <dbReference type="Pfam" id="PF00535"/>
    </source>
</evidence>
<proteinExistence type="predicted"/>
<dbReference type="eggNOG" id="COG0463">
    <property type="taxonomic scope" value="Bacteria"/>
</dbReference>
<accession>A0A069QDV0</accession>
<evidence type="ECO:0000313" key="2">
    <source>
        <dbReference type="EMBL" id="KDR50842.1"/>
    </source>
</evidence>
<dbReference type="HOGENOM" id="CLU_025996_25_1_10"/>
<dbReference type="Pfam" id="PF00535">
    <property type="entry name" value="Glycos_transf_2"/>
    <property type="match status" value="1"/>
</dbReference>
<evidence type="ECO:0000313" key="3">
    <source>
        <dbReference type="Proteomes" id="UP000027442"/>
    </source>
</evidence>
<dbReference type="PANTHER" id="PTHR22916:SF3">
    <property type="entry name" value="UDP-GLCNAC:BETAGAL BETA-1,3-N-ACETYLGLUCOSAMINYLTRANSFERASE-LIKE PROTEIN 1"/>
    <property type="match status" value="1"/>
</dbReference>
<dbReference type="PATRIC" id="fig|1122985.7.peg.3187"/>
<dbReference type="InterPro" id="IPR001173">
    <property type="entry name" value="Glyco_trans_2-like"/>
</dbReference>
<gene>
    <name evidence="2" type="ORF">HMPREF1991_03083</name>
</gene>
<keyword evidence="3" id="KW-1185">Reference proteome</keyword>
<dbReference type="Proteomes" id="UP000027442">
    <property type="component" value="Unassembled WGS sequence"/>
</dbReference>
<dbReference type="RefSeq" id="WP_018967482.1">
    <property type="nucleotide sequence ID" value="NZ_KB899215.1"/>
</dbReference>
<protein>
    <submittedName>
        <fullName evidence="2">Glycosyltransferase, group 2 family protein</fullName>
    </submittedName>
</protein>
<dbReference type="Gene3D" id="3.90.550.10">
    <property type="entry name" value="Spore Coat Polysaccharide Biosynthesis Protein SpsA, Chain A"/>
    <property type="match status" value="1"/>
</dbReference>
<name>A0A069QDV0_HOYLO</name>
<dbReference type="GO" id="GO:0016758">
    <property type="term" value="F:hexosyltransferase activity"/>
    <property type="evidence" value="ECO:0007669"/>
    <property type="project" value="UniProtKB-ARBA"/>
</dbReference>
<comment type="caution">
    <text evidence="2">The sequence shown here is derived from an EMBL/GenBank/DDBJ whole genome shotgun (WGS) entry which is preliminary data.</text>
</comment>
<organism evidence="2 3">
    <name type="scientific">Hoylesella loescheii DSM 19665 = JCM 12249 = ATCC 15930</name>
    <dbReference type="NCBI Taxonomy" id="1122985"/>
    <lineage>
        <taxon>Bacteria</taxon>
        <taxon>Pseudomonadati</taxon>
        <taxon>Bacteroidota</taxon>
        <taxon>Bacteroidia</taxon>
        <taxon>Bacteroidales</taxon>
        <taxon>Prevotellaceae</taxon>
        <taxon>Hoylesella</taxon>
    </lineage>
</organism>
<dbReference type="AlphaFoldDB" id="A0A069QDV0"/>
<dbReference type="EMBL" id="JNGW01000136">
    <property type="protein sequence ID" value="KDR50842.1"/>
    <property type="molecule type" value="Genomic_DNA"/>
</dbReference>
<dbReference type="SUPFAM" id="SSF53448">
    <property type="entry name" value="Nucleotide-diphospho-sugar transferases"/>
    <property type="match status" value="1"/>
</dbReference>
<dbReference type="PANTHER" id="PTHR22916">
    <property type="entry name" value="GLYCOSYLTRANSFERASE"/>
    <property type="match status" value="1"/>
</dbReference>
<reference evidence="2 3" key="1">
    <citation type="submission" date="2013-08" db="EMBL/GenBank/DDBJ databases">
        <authorList>
            <person name="Weinstock G."/>
            <person name="Sodergren E."/>
            <person name="Wylie T."/>
            <person name="Fulton L."/>
            <person name="Fulton R."/>
            <person name="Fronick C."/>
            <person name="O'Laughlin M."/>
            <person name="Godfrey J."/>
            <person name="Miner T."/>
            <person name="Herter B."/>
            <person name="Appelbaum E."/>
            <person name="Cordes M."/>
            <person name="Lek S."/>
            <person name="Wollam A."/>
            <person name="Pepin K.H."/>
            <person name="Palsikar V.B."/>
            <person name="Mitreva M."/>
            <person name="Wilson R.K."/>
        </authorList>
    </citation>
    <scope>NUCLEOTIDE SEQUENCE [LARGE SCALE GENOMIC DNA]</scope>
    <source>
        <strain evidence="2 3">ATCC 15930</strain>
    </source>
</reference>
<sequence>MPKVSVLVAVYNAEKYLQACLDSLLNQSLKDIEIVCVDDASTDNSLSLLNEYAAKDSRLKVATLAKNSGISHTRNVALGMSTGEYVCMVDSDDWLSDDALQLSAEVLDNEPAVDCVLFDFIIAERDDVQGTYTRQRRYNSMAFSRISGLRACELSLDWRIHGLYMIRRAIHLQYPYDESSPVYSDENTTRVHYWASREVAQCAGKYFYRQHTESATHAPNLNKYYRLDAYKSLKQFLQSHTDTHFLCSRFEEMRWLTVIDLYFEYYKTRRQLSRADRRMVIKRLKEAWQDIDLSLLSDKETRKFGYMPLRFSWLAFRMQAELYFFVRAMRDRLRQGKK</sequence>
<dbReference type="InterPro" id="IPR029044">
    <property type="entry name" value="Nucleotide-diphossugar_trans"/>
</dbReference>
<dbReference type="CDD" id="cd00761">
    <property type="entry name" value="Glyco_tranf_GTA_type"/>
    <property type="match status" value="1"/>
</dbReference>
<keyword evidence="2" id="KW-0808">Transferase</keyword>